<comment type="similarity">
    <text evidence="6">Belongs to the azoreductase type 1 family.</text>
</comment>
<evidence type="ECO:0000256" key="1">
    <source>
        <dbReference type="ARBA" id="ARBA00022630"/>
    </source>
</evidence>
<keyword evidence="9" id="KW-1185">Reference proteome</keyword>
<dbReference type="RefSeq" id="WP_126798373.1">
    <property type="nucleotide sequence ID" value="NZ_PIPO01000002.1"/>
</dbReference>
<evidence type="ECO:0000313" key="9">
    <source>
        <dbReference type="Proteomes" id="UP000287823"/>
    </source>
</evidence>
<dbReference type="EMBL" id="PIPO01000002">
    <property type="protein sequence ID" value="RUO33807.1"/>
    <property type="molecule type" value="Genomic_DNA"/>
</dbReference>
<dbReference type="InterPro" id="IPR050104">
    <property type="entry name" value="FMN-dep_NADH:Q_OxRdtase_AzoR1"/>
</dbReference>
<comment type="subunit">
    <text evidence="6">Homodimer.</text>
</comment>
<dbReference type="PANTHER" id="PTHR43741">
    <property type="entry name" value="FMN-DEPENDENT NADH-AZOREDUCTASE 1"/>
    <property type="match status" value="1"/>
</dbReference>
<dbReference type="EC" id="1.6.5.-" evidence="6"/>
<keyword evidence="4 6" id="KW-0520">NAD</keyword>
<comment type="catalytic activity">
    <reaction evidence="5">
        <text>N,N-dimethyl-1,4-phenylenediamine + anthranilate + 2 NAD(+) = 2-(4-dimethylaminophenyl)diazenylbenzoate + 2 NADH + 2 H(+)</text>
        <dbReference type="Rhea" id="RHEA:55872"/>
        <dbReference type="ChEBI" id="CHEBI:15378"/>
        <dbReference type="ChEBI" id="CHEBI:15783"/>
        <dbReference type="ChEBI" id="CHEBI:16567"/>
        <dbReference type="ChEBI" id="CHEBI:57540"/>
        <dbReference type="ChEBI" id="CHEBI:57945"/>
        <dbReference type="ChEBI" id="CHEBI:71579"/>
        <dbReference type="EC" id="1.7.1.17"/>
    </reaction>
    <physiologicalReaction direction="right-to-left" evidence="5">
        <dbReference type="Rhea" id="RHEA:55874"/>
    </physiologicalReaction>
</comment>
<evidence type="ECO:0000256" key="2">
    <source>
        <dbReference type="ARBA" id="ARBA00022643"/>
    </source>
</evidence>
<evidence type="ECO:0000256" key="4">
    <source>
        <dbReference type="ARBA" id="ARBA00023027"/>
    </source>
</evidence>
<evidence type="ECO:0000256" key="5">
    <source>
        <dbReference type="ARBA" id="ARBA00048542"/>
    </source>
</evidence>
<comment type="function">
    <text evidence="6">Also exhibits azoreductase activity. Catalyzes the reductive cleavage of the azo bond in aromatic azo compounds to the corresponding amines.</text>
</comment>
<name>A0A432WJC6_9GAMM</name>
<feature type="binding site" evidence="6">
    <location>
        <begin position="138"/>
        <end position="141"/>
    </location>
    <ligand>
        <name>FMN</name>
        <dbReference type="ChEBI" id="CHEBI:58210"/>
    </ligand>
</feature>
<feature type="binding site" evidence="6">
    <location>
        <position position="10"/>
    </location>
    <ligand>
        <name>FMN</name>
        <dbReference type="ChEBI" id="CHEBI:58210"/>
    </ligand>
</feature>
<feature type="binding site" evidence="6">
    <location>
        <begin position="94"/>
        <end position="97"/>
    </location>
    <ligand>
        <name>FMN</name>
        <dbReference type="ChEBI" id="CHEBI:58210"/>
    </ligand>
</feature>
<dbReference type="EC" id="1.7.1.17" evidence="6"/>
<dbReference type="HAMAP" id="MF_01216">
    <property type="entry name" value="Azoreductase_type1"/>
    <property type="match status" value="1"/>
</dbReference>
<evidence type="ECO:0000313" key="8">
    <source>
        <dbReference type="EMBL" id="RUO33807.1"/>
    </source>
</evidence>
<dbReference type="GO" id="GO:0016652">
    <property type="term" value="F:oxidoreductase activity, acting on NAD(P)H as acceptor"/>
    <property type="evidence" value="ECO:0007669"/>
    <property type="project" value="UniProtKB-UniRule"/>
</dbReference>
<sequence>MSKILVINSSLSGGTSVSRTLAEDAVQRLLEVAPNAEIIYRDVGDAAIPHLTSSTVAGIRAVAETQAELAAQALSDELIAELKAADVVVIGAPMYNFSIPSTLRAWFDHVLRPRVTFAYKDGSVQGLLQNKRVIVIESRGGIYSEGPTKAMDFQEPYLKTLLGFIGITDISFVHAEKVGSGAESREKALMTAKSQLANMITPDFMGVLHSS</sequence>
<evidence type="ECO:0000256" key="6">
    <source>
        <dbReference type="HAMAP-Rule" id="MF_01216"/>
    </source>
</evidence>
<dbReference type="InterPro" id="IPR023048">
    <property type="entry name" value="NADH:quinone_OxRdtase_FMN_depd"/>
</dbReference>
<gene>
    <name evidence="6" type="primary">azoR</name>
    <name evidence="8" type="ORF">CWE14_04915</name>
</gene>
<dbReference type="Gene3D" id="3.40.50.360">
    <property type="match status" value="1"/>
</dbReference>
<dbReference type="PANTHER" id="PTHR43741:SF2">
    <property type="entry name" value="FMN-DEPENDENT NADH:QUINONE OXIDOREDUCTASE"/>
    <property type="match status" value="1"/>
</dbReference>
<comment type="caution">
    <text evidence="8">The sequence shown here is derived from an EMBL/GenBank/DDBJ whole genome shotgun (WGS) entry which is preliminary data.</text>
</comment>
<dbReference type="AlphaFoldDB" id="A0A432WJC6"/>
<dbReference type="GO" id="GO:0009055">
    <property type="term" value="F:electron transfer activity"/>
    <property type="evidence" value="ECO:0007669"/>
    <property type="project" value="UniProtKB-UniRule"/>
</dbReference>
<evidence type="ECO:0000256" key="3">
    <source>
        <dbReference type="ARBA" id="ARBA00023002"/>
    </source>
</evidence>
<dbReference type="InterPro" id="IPR029039">
    <property type="entry name" value="Flavoprotein-like_sf"/>
</dbReference>
<dbReference type="InterPro" id="IPR003680">
    <property type="entry name" value="Flavodoxin_fold"/>
</dbReference>
<keyword evidence="3 6" id="KW-0560">Oxidoreductase</keyword>
<keyword evidence="1 6" id="KW-0285">Flavoprotein</keyword>
<dbReference type="Pfam" id="PF02525">
    <property type="entry name" value="Flavodoxin_2"/>
    <property type="match status" value="1"/>
</dbReference>
<feature type="binding site" evidence="6">
    <location>
        <begin position="16"/>
        <end position="18"/>
    </location>
    <ligand>
        <name>FMN</name>
        <dbReference type="ChEBI" id="CHEBI:58210"/>
    </ligand>
</feature>
<reference evidence="8 9" key="1">
    <citation type="journal article" date="2011" name="Front. Microbiol.">
        <title>Genomic signatures of strain selection and enhancement in Bacillus atrophaeus var. globigii, a historical biowarfare simulant.</title>
        <authorList>
            <person name="Gibbons H.S."/>
            <person name="Broomall S.M."/>
            <person name="McNew L.A."/>
            <person name="Daligault H."/>
            <person name="Chapman C."/>
            <person name="Bruce D."/>
            <person name="Karavis M."/>
            <person name="Krepps M."/>
            <person name="McGregor P.A."/>
            <person name="Hong C."/>
            <person name="Park K.H."/>
            <person name="Akmal A."/>
            <person name="Feldman A."/>
            <person name="Lin J.S."/>
            <person name="Chang W.E."/>
            <person name="Higgs B.W."/>
            <person name="Demirev P."/>
            <person name="Lindquist J."/>
            <person name="Liem A."/>
            <person name="Fochler E."/>
            <person name="Read T.D."/>
            <person name="Tapia R."/>
            <person name="Johnson S."/>
            <person name="Bishop-Lilly K.A."/>
            <person name="Detter C."/>
            <person name="Han C."/>
            <person name="Sozhamannan S."/>
            <person name="Rosenzweig C.N."/>
            <person name="Skowronski E.W."/>
        </authorList>
    </citation>
    <scope>NUCLEOTIDE SEQUENCE [LARGE SCALE GENOMIC DNA]</scope>
    <source>
        <strain evidence="8 9">Y4G10-17</strain>
    </source>
</reference>
<protein>
    <recommendedName>
        <fullName evidence="6">FMN dependent NADH:quinone oxidoreductase</fullName>
        <ecNumber evidence="6">1.6.5.-</ecNumber>
    </recommendedName>
    <alternativeName>
        <fullName evidence="6">Azo-dye reductase</fullName>
    </alternativeName>
    <alternativeName>
        <fullName evidence="6">FMN-dependent NADH-azo compound oxidoreductase</fullName>
    </alternativeName>
    <alternativeName>
        <fullName evidence="6">FMN-dependent NADH-azoreductase</fullName>
        <ecNumber evidence="6">1.7.1.17</ecNumber>
    </alternativeName>
</protein>
<proteinExistence type="inferred from homology"/>
<comment type="catalytic activity">
    <reaction evidence="6">
        <text>2 a quinone + NADH + H(+) = 2 a 1,4-benzosemiquinone + NAD(+)</text>
        <dbReference type="Rhea" id="RHEA:65952"/>
        <dbReference type="ChEBI" id="CHEBI:15378"/>
        <dbReference type="ChEBI" id="CHEBI:57540"/>
        <dbReference type="ChEBI" id="CHEBI:57945"/>
        <dbReference type="ChEBI" id="CHEBI:132124"/>
        <dbReference type="ChEBI" id="CHEBI:134225"/>
    </reaction>
</comment>
<keyword evidence="2 6" id="KW-0288">FMN</keyword>
<comment type="function">
    <text evidence="6">Quinone reductase that provides resistance to thiol-specific stress caused by electrophilic quinones.</text>
</comment>
<feature type="domain" description="Flavodoxin-like fold" evidence="7">
    <location>
        <begin position="2"/>
        <end position="198"/>
    </location>
</feature>
<dbReference type="SUPFAM" id="SSF52218">
    <property type="entry name" value="Flavoproteins"/>
    <property type="match status" value="1"/>
</dbReference>
<organism evidence="8 9">
    <name type="scientific">Aliidiomarina soli</name>
    <dbReference type="NCBI Taxonomy" id="1928574"/>
    <lineage>
        <taxon>Bacteria</taxon>
        <taxon>Pseudomonadati</taxon>
        <taxon>Pseudomonadota</taxon>
        <taxon>Gammaproteobacteria</taxon>
        <taxon>Alteromonadales</taxon>
        <taxon>Idiomarinaceae</taxon>
        <taxon>Aliidiomarina</taxon>
    </lineage>
</organism>
<comment type="cofactor">
    <cofactor evidence="6">
        <name>FMN</name>
        <dbReference type="ChEBI" id="CHEBI:58210"/>
    </cofactor>
    <text evidence="6">Binds 1 FMN per subunit.</text>
</comment>
<evidence type="ECO:0000259" key="7">
    <source>
        <dbReference type="Pfam" id="PF02525"/>
    </source>
</evidence>
<dbReference type="GO" id="GO:0016655">
    <property type="term" value="F:oxidoreductase activity, acting on NAD(P)H, quinone or similar compound as acceptor"/>
    <property type="evidence" value="ECO:0007669"/>
    <property type="project" value="InterPro"/>
</dbReference>
<accession>A0A432WJC6</accession>
<dbReference type="GO" id="GO:0010181">
    <property type="term" value="F:FMN binding"/>
    <property type="evidence" value="ECO:0007669"/>
    <property type="project" value="UniProtKB-UniRule"/>
</dbReference>
<dbReference type="Proteomes" id="UP000287823">
    <property type="component" value="Unassembled WGS sequence"/>
</dbReference>